<dbReference type="PROSITE" id="PS00518">
    <property type="entry name" value="ZF_RING_1"/>
    <property type="match status" value="1"/>
</dbReference>
<dbReference type="InterPro" id="IPR036855">
    <property type="entry name" value="Znf_CCCH_sf"/>
</dbReference>
<feature type="domain" description="C3H1-type" evidence="9">
    <location>
        <begin position="168"/>
        <end position="195"/>
    </location>
</feature>
<dbReference type="AlphaFoldDB" id="A0AAD5TMS1"/>
<dbReference type="EMBL" id="JADGJQ010000019">
    <property type="protein sequence ID" value="KAJ3179882.1"/>
    <property type="molecule type" value="Genomic_DNA"/>
</dbReference>
<feature type="compositionally biased region" description="Acidic residues" evidence="7">
    <location>
        <begin position="209"/>
        <end position="223"/>
    </location>
</feature>
<evidence type="ECO:0000256" key="2">
    <source>
        <dbReference type="ARBA" id="ARBA00022723"/>
    </source>
</evidence>
<dbReference type="InterPro" id="IPR045072">
    <property type="entry name" value="MKRN-like"/>
</dbReference>
<dbReference type="Gene3D" id="3.30.40.10">
    <property type="entry name" value="Zinc/RING finger domain, C3HC4 (zinc finger)"/>
    <property type="match status" value="1"/>
</dbReference>
<keyword evidence="2 6" id="KW-0479">Metal-binding</keyword>
<dbReference type="PROSITE" id="PS50089">
    <property type="entry name" value="ZF_RING_2"/>
    <property type="match status" value="1"/>
</dbReference>
<protein>
    <recommendedName>
        <fullName evidence="12">RING-type E3 ubiquitin transferase</fullName>
    </recommendedName>
</protein>
<organism evidence="10 11">
    <name type="scientific">Geranomyces variabilis</name>
    <dbReference type="NCBI Taxonomy" id="109894"/>
    <lineage>
        <taxon>Eukaryota</taxon>
        <taxon>Fungi</taxon>
        <taxon>Fungi incertae sedis</taxon>
        <taxon>Chytridiomycota</taxon>
        <taxon>Chytridiomycota incertae sedis</taxon>
        <taxon>Chytridiomycetes</taxon>
        <taxon>Spizellomycetales</taxon>
        <taxon>Powellomycetaceae</taxon>
        <taxon>Geranomyces</taxon>
    </lineage>
</organism>
<keyword evidence="3" id="KW-0677">Repeat</keyword>
<keyword evidence="5 6" id="KW-0862">Zinc</keyword>
<proteinExistence type="predicted"/>
<keyword evidence="4 6" id="KW-0863">Zinc-finger</keyword>
<feature type="zinc finger region" description="C3H1-type" evidence="6">
    <location>
        <begin position="168"/>
        <end position="195"/>
    </location>
</feature>
<keyword evidence="11" id="KW-1185">Reference proteome</keyword>
<dbReference type="InterPro" id="IPR041367">
    <property type="entry name" value="Znf-CCCH_4"/>
</dbReference>
<comment type="caution">
    <text evidence="10">The sequence shown here is derived from an EMBL/GenBank/DDBJ whole genome shotgun (WGS) entry which is preliminary data.</text>
</comment>
<feature type="domain" description="C3H1-type" evidence="9">
    <location>
        <begin position="35"/>
        <end position="62"/>
    </location>
</feature>
<dbReference type="InterPro" id="IPR001841">
    <property type="entry name" value="Znf_RING"/>
</dbReference>
<feature type="domain" description="C3H1-type" evidence="9">
    <location>
        <begin position="331"/>
        <end position="359"/>
    </location>
</feature>
<feature type="region of interest" description="Disordered" evidence="7">
    <location>
        <begin position="102"/>
        <end position="128"/>
    </location>
</feature>
<evidence type="ECO:0000259" key="8">
    <source>
        <dbReference type="PROSITE" id="PS50089"/>
    </source>
</evidence>
<evidence type="ECO:0000256" key="7">
    <source>
        <dbReference type="SAM" id="MobiDB-lite"/>
    </source>
</evidence>
<feature type="region of interest" description="Disordered" evidence="7">
    <location>
        <begin position="202"/>
        <end position="223"/>
    </location>
</feature>
<dbReference type="PANTHER" id="PTHR11224:SF10">
    <property type="entry name" value="IP09428P-RELATED"/>
    <property type="match status" value="1"/>
</dbReference>
<keyword evidence="1" id="KW-0808">Transferase</keyword>
<dbReference type="Proteomes" id="UP001212152">
    <property type="component" value="Unassembled WGS sequence"/>
</dbReference>
<dbReference type="GO" id="GO:0008270">
    <property type="term" value="F:zinc ion binding"/>
    <property type="evidence" value="ECO:0007669"/>
    <property type="project" value="UniProtKB-KW"/>
</dbReference>
<dbReference type="SUPFAM" id="SSF90229">
    <property type="entry name" value="CCCH zinc finger"/>
    <property type="match status" value="3"/>
</dbReference>
<dbReference type="Pfam" id="PF14608">
    <property type="entry name" value="zf-CCCH_2"/>
    <property type="match status" value="2"/>
</dbReference>
<dbReference type="PROSITE" id="PS50103">
    <property type="entry name" value="ZF_C3H1"/>
    <property type="match status" value="4"/>
</dbReference>
<dbReference type="InterPro" id="IPR017907">
    <property type="entry name" value="Znf_RING_CS"/>
</dbReference>
<evidence type="ECO:0000256" key="5">
    <source>
        <dbReference type="ARBA" id="ARBA00022833"/>
    </source>
</evidence>
<evidence type="ECO:0000256" key="4">
    <source>
        <dbReference type="ARBA" id="ARBA00022771"/>
    </source>
</evidence>
<sequence>MAELYLSPEVFATLFPVTAARRRAAEAAVSHEQQRRGRPACDFYAVGRCRKGDQCRFRHEDATRLPTATTTGDQAIGSAVPPPPPVAGPVAAAVKTPAVPATASEAPAASSTTTASDKAVPPPPPRPPEQCRFFRAGNCWRGDHCRFAHGDRLPIGKELQDKDEMKRMMMMPECPYFAKDNCRYGNNCFLQHTTQPLYETAATSPCAAAEEEEEKDEDQEAAPEVVDEEDDAAVCGICLEVPSACQPARMYGLLEGCDHCFCRECLMQWRSGVPFDGNAASTTTSDTRDDINKETKRSCPLCRVHSHLVVPSKQFMQGTAKEDYLNSLRARKSKIPCMYWKKTQRCPYHHWCLYAHRDPQGKDMKPAQKLKWEQGRQQKARRITGDFDIRDMWNAVQAAFDEESDYNNDSDLDEFDSDEWETEEEDDEDEEEDEDEDDDDDDEEEEEEED</sequence>
<dbReference type="GO" id="GO:0000209">
    <property type="term" value="P:protein polyubiquitination"/>
    <property type="evidence" value="ECO:0007669"/>
    <property type="project" value="InterPro"/>
</dbReference>
<name>A0AAD5TMS1_9FUNG</name>
<feature type="zinc finger region" description="C3H1-type" evidence="6">
    <location>
        <begin position="331"/>
        <end position="359"/>
    </location>
</feature>
<dbReference type="SUPFAM" id="SSF57850">
    <property type="entry name" value="RING/U-box"/>
    <property type="match status" value="1"/>
</dbReference>
<evidence type="ECO:0000313" key="11">
    <source>
        <dbReference type="Proteomes" id="UP001212152"/>
    </source>
</evidence>
<evidence type="ECO:0000256" key="6">
    <source>
        <dbReference type="PROSITE-ProRule" id="PRU00723"/>
    </source>
</evidence>
<feature type="domain" description="RING-type" evidence="8">
    <location>
        <begin position="235"/>
        <end position="303"/>
    </location>
</feature>
<evidence type="ECO:0008006" key="12">
    <source>
        <dbReference type="Google" id="ProtNLM"/>
    </source>
</evidence>
<evidence type="ECO:0000313" key="10">
    <source>
        <dbReference type="EMBL" id="KAJ3179882.1"/>
    </source>
</evidence>
<reference evidence="10" key="1">
    <citation type="submission" date="2020-05" db="EMBL/GenBank/DDBJ databases">
        <title>Phylogenomic resolution of chytrid fungi.</title>
        <authorList>
            <person name="Stajich J.E."/>
            <person name="Amses K."/>
            <person name="Simmons R."/>
            <person name="Seto K."/>
            <person name="Myers J."/>
            <person name="Bonds A."/>
            <person name="Quandt C.A."/>
            <person name="Barry K."/>
            <person name="Liu P."/>
            <person name="Grigoriev I."/>
            <person name="Longcore J.E."/>
            <person name="James T.Y."/>
        </authorList>
    </citation>
    <scope>NUCLEOTIDE SEQUENCE</scope>
    <source>
        <strain evidence="10">JEL0379</strain>
    </source>
</reference>
<dbReference type="PANTHER" id="PTHR11224">
    <property type="entry name" value="MAKORIN-RELATED"/>
    <property type="match status" value="1"/>
</dbReference>
<dbReference type="GO" id="GO:0061630">
    <property type="term" value="F:ubiquitin protein ligase activity"/>
    <property type="evidence" value="ECO:0007669"/>
    <property type="project" value="InterPro"/>
</dbReference>
<feature type="zinc finger region" description="C3H1-type" evidence="6">
    <location>
        <begin position="35"/>
        <end position="62"/>
    </location>
</feature>
<evidence type="ECO:0000256" key="3">
    <source>
        <dbReference type="ARBA" id="ARBA00022737"/>
    </source>
</evidence>
<gene>
    <name evidence="10" type="ORF">HDU87_002450</name>
</gene>
<feature type="region of interest" description="Disordered" evidence="7">
    <location>
        <begin position="400"/>
        <end position="450"/>
    </location>
</feature>
<dbReference type="InterPro" id="IPR013083">
    <property type="entry name" value="Znf_RING/FYVE/PHD"/>
</dbReference>
<evidence type="ECO:0000256" key="1">
    <source>
        <dbReference type="ARBA" id="ARBA00022679"/>
    </source>
</evidence>
<dbReference type="Gene3D" id="4.10.1000.10">
    <property type="entry name" value="Zinc finger, CCCH-type"/>
    <property type="match status" value="2"/>
</dbReference>
<feature type="domain" description="C3H1-type" evidence="9">
    <location>
        <begin position="125"/>
        <end position="152"/>
    </location>
</feature>
<dbReference type="InterPro" id="IPR000571">
    <property type="entry name" value="Znf_CCCH"/>
</dbReference>
<dbReference type="SMART" id="SM00356">
    <property type="entry name" value="ZnF_C3H1"/>
    <property type="match status" value="4"/>
</dbReference>
<evidence type="ECO:0000259" key="9">
    <source>
        <dbReference type="PROSITE" id="PS50103"/>
    </source>
</evidence>
<feature type="compositionally biased region" description="Low complexity" evidence="7">
    <location>
        <begin position="102"/>
        <end position="116"/>
    </location>
</feature>
<dbReference type="SMART" id="SM00184">
    <property type="entry name" value="RING"/>
    <property type="match status" value="1"/>
</dbReference>
<accession>A0AAD5TMS1</accession>
<dbReference type="Pfam" id="PF18044">
    <property type="entry name" value="zf-CCCH_4"/>
    <property type="match status" value="1"/>
</dbReference>
<feature type="zinc finger region" description="C3H1-type" evidence="6">
    <location>
        <begin position="125"/>
        <end position="152"/>
    </location>
</feature>
<dbReference type="Pfam" id="PF00642">
    <property type="entry name" value="zf-CCCH"/>
    <property type="match status" value="1"/>
</dbReference>